<feature type="compositionally biased region" description="Low complexity" evidence="1">
    <location>
        <begin position="326"/>
        <end position="341"/>
    </location>
</feature>
<feature type="region of interest" description="Disordered" evidence="1">
    <location>
        <begin position="315"/>
        <end position="341"/>
    </location>
</feature>
<feature type="domain" description="Reverse transcriptase" evidence="2">
    <location>
        <begin position="1013"/>
        <end position="1119"/>
    </location>
</feature>
<keyword evidence="5" id="KW-1185">Reference proteome</keyword>
<sequence length="2098" mass="236793">MADNRTMAQMLQAPIEGYEDVIVVPPINANNFELKQPLINLVQSNKFTGRQDPHNHLRFFNKVTSTFRHPEVPNTSVKLFLFPFSLDGEARDWLDKEPPRSILTWDDLVSKFINQYFPPSKTTYYRNEIITFYQKPNEAFNEAWECFKGLIRQYALDSAAGGNFLDKIPQEGLAIIESKSKVRYSRSRANDSRVSTDAPLSNSSPSNNSFDMQQIAASLEDKMTIKMNKIMNEMKALVVTTPAPVKAVEEVCVTCGSNHHLNHCPLTRGGNDFPVFRDNIQQFQQTAAVGNFLQRNQPSNLASQIRPPGFNQPNVQNNQNRYQGTNSNFNQNRGGNFNQNHLNNQNQVYQVPSYQPPINQVLPYQPPTNSVLKTDFESYVKANDAILKNVQNQNQGLQNQMANVTSLLTSLCTKFDDLGNTNQTSSSSSLPSNTIPNPRNEAKAITTRSGASYDGPPIPPPVVEKESEVTKDTELPSTEDIQPPIVQEQTKDKEPIEEPSFVANKAKPNLPYPSRLNKQKIREKDDILASKFMEIFRNLHFELSFADALIHMPKFAPMFKKMLNNKDKLIELTKTPLNENCSAVVLKKLPEKLGDPGRFLIPCDFSEFDSYLALADLGASINLMPLSIWKKLQLPGLTETKMVLELADRTISKPTGVAENVFVKVGESFYFPADFVVLDFIADPRVPLILGRPFLRTAHALIDVYEGEITLRNDDQSLTLKCGDAPSISYNNLESLKKVDLIDVPCEEYSQEVLGFSNSVAYNNPSPYFDPIVSTSSPTLTPFDESDFLLFEEADAFIAIDDEPVSPVFNATYYDPEGDILILEALLNNDPLPQPNQGDYSPGIQKDLKVVEPKKSSVEYATSYEPKDEIPEVELKELPPHLEYAFLEENNKLPVIISKDLSQEEKTSLINVLKNQKQAIAWKLSDIRGIDPEFCSHKILLEDDYEPSVQHQRRVNPKIHDVIKKEVEKLLDAGLIYPISDSPWVSPVHCVPKKGGMTVVKNEENELVPTRLVTGWRVCIDYRKLNEATCKEHFLLPFMDQMLERLASNEFYCFLDGFSGYFQIPIDPKDQDKTTFTCPYGTFAYRRMPFGLCNAPGTFQRCMMAIFHDMIEKTMEVYAIKECSTCGRLYTKECCSIGSLKDKILVPVPDSSPCCVRCGTPVDGPSCRGCAFLRKKFKEDLLAYCVENGIFKDFEDISESSNDNTNVVNAPREPFVVNQDPGEKSLQEPPQMDHNCCYECGDSLDGIFCQRCICKSCGKGAHYGYNCPPKDPIISKPEPCNQTINELPQILPNENSFIYKPHSFNVSPSVLTYPPQLQFDTYLCELCGNNAHYGYDCSPQFPFVYEQEPCPHFDYKCQPINETYYEPNPSYDSSGFDQPQPPQDSVDHQGILQVLNKMEEKFEEIIRDRRKKIEDMSIEEMMHEQPLVDRKMKEIINDLGIKRFQGEEIDEEYERDCEIRIRKLKQDFNVWGSEVQKKEKAYEDEKYAAACRYMLSVTCDDEDEYIPLAITTALPIEEPDNSLKIGDEHLDTIPVTESDEEIKSSVENLVPIPSEFEGISDDMCDMPICNIGRINVESELVESLINRDTLIVYSSKIDPFLEDFGRELAPIPPGIIEADFNQNDDTSSDDDDFEDIEYVSLDEVDQEEKEFDLDDILQIQDVILREKLLNVSRLISNIESLKDNPIPIIDSDSSITSLSFRDNSLPEFESFSDHTEETRSGSTTTQANYSLPEYESFHFDNPSLPHPPPEPPDVCLDMLYNDESFEPSRDENIVVSNVKEDDSFTLTIRTFLPFLTYPEVSPLYCSTRSEDLIFDPGIVTFHKPVDSPNKFFEASRVQLNCPVRLELLILCTDMSKITRKQSKTSKHGHENQKSTKPKPEKSSLNQRFPLGNLHSWFALVQSAPVAPSHPDVPILIAGSSNQPSLRRMASQARLVLNYVGLYRLHGDPVVDTRVEAGCDYLDICGEPEFMERMEAVYYDKAVEMGSLVILACGFNSFPAELGLMFNSMQWVSPVVPNRVEAYVQLESSKRIVGMSDFLRKGCGYILCNIRKSYYLFDWVVVSGGGGDASGGTGEASRGGGEVACVIGGGVEGVVVGVL</sequence>
<dbReference type="InterPro" id="IPR000477">
    <property type="entry name" value="RT_dom"/>
</dbReference>
<feature type="region of interest" description="Disordered" evidence="1">
    <location>
        <begin position="186"/>
        <end position="209"/>
    </location>
</feature>
<reference evidence="4" key="2">
    <citation type="submission" date="2022-01" db="EMBL/GenBank/DDBJ databases">
        <authorList>
            <person name="Yamashiro T."/>
            <person name="Shiraishi A."/>
            <person name="Satake H."/>
            <person name="Nakayama K."/>
        </authorList>
    </citation>
    <scope>NUCLEOTIDE SEQUENCE</scope>
</reference>
<dbReference type="Gene3D" id="3.10.10.10">
    <property type="entry name" value="HIV Type 1 Reverse Transcriptase, subunit A, domain 1"/>
    <property type="match status" value="1"/>
</dbReference>
<dbReference type="Pfam" id="PF00078">
    <property type="entry name" value="RVT_1"/>
    <property type="match status" value="1"/>
</dbReference>
<feature type="region of interest" description="Disordered" evidence="1">
    <location>
        <begin position="1860"/>
        <end position="1885"/>
    </location>
</feature>
<dbReference type="GO" id="GO:0003964">
    <property type="term" value="F:RNA-directed DNA polymerase activity"/>
    <property type="evidence" value="ECO:0007669"/>
    <property type="project" value="UniProtKB-KW"/>
</dbReference>
<feature type="compositionally biased region" description="Basic and acidic residues" evidence="1">
    <location>
        <begin position="1867"/>
        <end position="1881"/>
    </location>
</feature>
<dbReference type="Pfam" id="PF03732">
    <property type="entry name" value="Retrotrans_gag"/>
    <property type="match status" value="1"/>
</dbReference>
<keyword evidence="4" id="KW-0695">RNA-directed DNA polymerase</keyword>
<dbReference type="Gene3D" id="3.30.70.270">
    <property type="match status" value="1"/>
</dbReference>
<protein>
    <submittedName>
        <fullName evidence="4">Reverse transcriptase domain-containing protein</fullName>
    </submittedName>
</protein>
<evidence type="ECO:0000259" key="3">
    <source>
        <dbReference type="Pfam" id="PF03732"/>
    </source>
</evidence>
<dbReference type="Proteomes" id="UP001151760">
    <property type="component" value="Unassembled WGS sequence"/>
</dbReference>
<dbReference type="PANTHER" id="PTHR24559:SF444">
    <property type="entry name" value="REVERSE TRANSCRIPTASE DOMAIN-CONTAINING PROTEIN"/>
    <property type="match status" value="1"/>
</dbReference>
<dbReference type="Gene3D" id="3.40.50.720">
    <property type="entry name" value="NAD(P)-binding Rossmann-like Domain"/>
    <property type="match status" value="1"/>
</dbReference>
<dbReference type="EMBL" id="BQNB010016974">
    <property type="protein sequence ID" value="GJT57942.1"/>
    <property type="molecule type" value="Genomic_DNA"/>
</dbReference>
<accession>A0ABQ5F5F4</accession>
<feature type="domain" description="Retrotransposon gag" evidence="3">
    <location>
        <begin position="81"/>
        <end position="155"/>
    </location>
</feature>
<proteinExistence type="predicted"/>
<dbReference type="Gene3D" id="2.40.70.10">
    <property type="entry name" value="Acid Proteases"/>
    <property type="match status" value="1"/>
</dbReference>
<name>A0ABQ5F5F4_9ASTR</name>
<reference evidence="4" key="1">
    <citation type="journal article" date="2022" name="Int. J. Mol. Sci.">
        <title>Draft Genome of Tanacetum Coccineum: Genomic Comparison of Closely Related Tanacetum-Family Plants.</title>
        <authorList>
            <person name="Yamashiro T."/>
            <person name="Shiraishi A."/>
            <person name="Nakayama K."/>
            <person name="Satake H."/>
        </authorList>
    </citation>
    <scope>NUCLEOTIDE SEQUENCE</scope>
</reference>
<dbReference type="CDD" id="cd00303">
    <property type="entry name" value="retropepsin_like"/>
    <property type="match status" value="1"/>
</dbReference>
<gene>
    <name evidence="4" type="ORF">Tco_0992996</name>
</gene>
<keyword evidence="4" id="KW-0548">Nucleotidyltransferase</keyword>
<dbReference type="InterPro" id="IPR021109">
    <property type="entry name" value="Peptidase_aspartic_dom_sf"/>
</dbReference>
<feature type="compositionally biased region" description="Polar residues" evidence="1">
    <location>
        <begin position="315"/>
        <end position="325"/>
    </location>
</feature>
<dbReference type="SUPFAM" id="SSF56672">
    <property type="entry name" value="DNA/RNA polymerases"/>
    <property type="match status" value="1"/>
</dbReference>
<feature type="region of interest" description="Disordered" evidence="1">
    <location>
        <begin position="421"/>
        <end position="440"/>
    </location>
</feature>
<evidence type="ECO:0000313" key="4">
    <source>
        <dbReference type="EMBL" id="GJT57942.1"/>
    </source>
</evidence>
<feature type="region of interest" description="Disordered" evidence="1">
    <location>
        <begin position="446"/>
        <end position="475"/>
    </location>
</feature>
<organism evidence="4 5">
    <name type="scientific">Tanacetum coccineum</name>
    <dbReference type="NCBI Taxonomy" id="301880"/>
    <lineage>
        <taxon>Eukaryota</taxon>
        <taxon>Viridiplantae</taxon>
        <taxon>Streptophyta</taxon>
        <taxon>Embryophyta</taxon>
        <taxon>Tracheophyta</taxon>
        <taxon>Spermatophyta</taxon>
        <taxon>Magnoliopsida</taxon>
        <taxon>eudicotyledons</taxon>
        <taxon>Gunneridae</taxon>
        <taxon>Pentapetalae</taxon>
        <taxon>asterids</taxon>
        <taxon>campanulids</taxon>
        <taxon>Asterales</taxon>
        <taxon>Asteraceae</taxon>
        <taxon>Asteroideae</taxon>
        <taxon>Anthemideae</taxon>
        <taxon>Anthemidinae</taxon>
        <taxon>Tanacetum</taxon>
    </lineage>
</organism>
<evidence type="ECO:0000313" key="5">
    <source>
        <dbReference type="Proteomes" id="UP001151760"/>
    </source>
</evidence>
<feature type="compositionally biased region" description="Basic and acidic residues" evidence="1">
    <location>
        <begin position="463"/>
        <end position="474"/>
    </location>
</feature>
<evidence type="ECO:0000256" key="1">
    <source>
        <dbReference type="SAM" id="MobiDB-lite"/>
    </source>
</evidence>
<dbReference type="PANTHER" id="PTHR24559">
    <property type="entry name" value="TRANSPOSON TY3-I GAG-POL POLYPROTEIN"/>
    <property type="match status" value="1"/>
</dbReference>
<dbReference type="InterPro" id="IPR043128">
    <property type="entry name" value="Rev_trsase/Diguanyl_cyclase"/>
</dbReference>
<keyword evidence="4" id="KW-0808">Transferase</keyword>
<dbReference type="CDD" id="cd01647">
    <property type="entry name" value="RT_LTR"/>
    <property type="match status" value="1"/>
</dbReference>
<dbReference type="InterPro" id="IPR043502">
    <property type="entry name" value="DNA/RNA_pol_sf"/>
</dbReference>
<dbReference type="InterPro" id="IPR053134">
    <property type="entry name" value="RNA-dir_DNA_polymerase"/>
</dbReference>
<evidence type="ECO:0000259" key="2">
    <source>
        <dbReference type="Pfam" id="PF00078"/>
    </source>
</evidence>
<comment type="caution">
    <text evidence="4">The sequence shown here is derived from an EMBL/GenBank/DDBJ whole genome shotgun (WGS) entry which is preliminary data.</text>
</comment>
<dbReference type="InterPro" id="IPR005162">
    <property type="entry name" value="Retrotrans_gag_dom"/>
</dbReference>
<feature type="compositionally biased region" description="Low complexity" evidence="1">
    <location>
        <begin position="421"/>
        <end position="438"/>
    </location>
</feature>